<reference evidence="2 3" key="1">
    <citation type="submission" date="2021-06" db="EMBL/GenBank/DDBJ databases">
        <authorList>
            <person name="Palmer J.M."/>
        </authorList>
    </citation>
    <scope>NUCLEOTIDE SEQUENCE [LARGE SCALE GENOMIC DNA]</scope>
    <source>
        <strain evidence="2 3">AS_MEX2019</strain>
        <tissue evidence="2">Muscle</tissue>
    </source>
</reference>
<evidence type="ECO:0000313" key="2">
    <source>
        <dbReference type="EMBL" id="MEQ2291216.1"/>
    </source>
</evidence>
<proteinExistence type="predicted"/>
<keyword evidence="1" id="KW-0812">Transmembrane</keyword>
<keyword evidence="1" id="KW-1133">Transmembrane helix</keyword>
<sequence>MLLQNLHVPFSINGAFTDVEVTYAIGTDTAPYHHTGWLLNLALITMQIVLFLFGLEDTTSLISKNNLKYYQTAAHFSTLRLSISNDLVHREASYVSGCCLSMALVEF</sequence>
<protein>
    <submittedName>
        <fullName evidence="2">Uncharacterized protein</fullName>
    </submittedName>
</protein>
<name>A0ABV0YBU2_9TELE</name>
<keyword evidence="1" id="KW-0472">Membrane</keyword>
<evidence type="ECO:0000256" key="1">
    <source>
        <dbReference type="SAM" id="Phobius"/>
    </source>
</evidence>
<dbReference type="Proteomes" id="UP001469553">
    <property type="component" value="Unassembled WGS sequence"/>
</dbReference>
<organism evidence="2 3">
    <name type="scientific">Ameca splendens</name>
    <dbReference type="NCBI Taxonomy" id="208324"/>
    <lineage>
        <taxon>Eukaryota</taxon>
        <taxon>Metazoa</taxon>
        <taxon>Chordata</taxon>
        <taxon>Craniata</taxon>
        <taxon>Vertebrata</taxon>
        <taxon>Euteleostomi</taxon>
        <taxon>Actinopterygii</taxon>
        <taxon>Neopterygii</taxon>
        <taxon>Teleostei</taxon>
        <taxon>Neoteleostei</taxon>
        <taxon>Acanthomorphata</taxon>
        <taxon>Ovalentaria</taxon>
        <taxon>Atherinomorphae</taxon>
        <taxon>Cyprinodontiformes</taxon>
        <taxon>Goodeidae</taxon>
        <taxon>Ameca</taxon>
    </lineage>
</organism>
<accession>A0ABV0YBU2</accession>
<dbReference type="EMBL" id="JAHRIP010028880">
    <property type="protein sequence ID" value="MEQ2291216.1"/>
    <property type="molecule type" value="Genomic_DNA"/>
</dbReference>
<gene>
    <name evidence="2" type="ORF">AMECASPLE_011155</name>
</gene>
<evidence type="ECO:0000313" key="3">
    <source>
        <dbReference type="Proteomes" id="UP001469553"/>
    </source>
</evidence>
<feature type="transmembrane region" description="Helical" evidence="1">
    <location>
        <begin position="37"/>
        <end position="55"/>
    </location>
</feature>
<keyword evidence="3" id="KW-1185">Reference proteome</keyword>
<comment type="caution">
    <text evidence="2">The sequence shown here is derived from an EMBL/GenBank/DDBJ whole genome shotgun (WGS) entry which is preliminary data.</text>
</comment>